<evidence type="ECO:0000313" key="2">
    <source>
        <dbReference type="Proteomes" id="UP001235939"/>
    </source>
</evidence>
<proteinExistence type="predicted"/>
<reference evidence="1 2" key="1">
    <citation type="submission" date="2022-01" db="EMBL/GenBank/DDBJ databases">
        <title>A chromosomal length assembly of Cordylochernes scorpioides.</title>
        <authorList>
            <person name="Zeh D."/>
            <person name="Zeh J."/>
        </authorList>
    </citation>
    <scope>NUCLEOTIDE SEQUENCE [LARGE SCALE GENOMIC DNA]</scope>
    <source>
        <strain evidence="1">IN4F17</strain>
        <tissue evidence="1">Whole Body</tissue>
    </source>
</reference>
<organism evidence="1 2">
    <name type="scientific">Cordylochernes scorpioides</name>
    <dbReference type="NCBI Taxonomy" id="51811"/>
    <lineage>
        <taxon>Eukaryota</taxon>
        <taxon>Metazoa</taxon>
        <taxon>Ecdysozoa</taxon>
        <taxon>Arthropoda</taxon>
        <taxon>Chelicerata</taxon>
        <taxon>Arachnida</taxon>
        <taxon>Pseudoscorpiones</taxon>
        <taxon>Cheliferoidea</taxon>
        <taxon>Chernetidae</taxon>
        <taxon>Cordylochernes</taxon>
    </lineage>
</organism>
<dbReference type="Proteomes" id="UP001235939">
    <property type="component" value="Chromosome 11"/>
</dbReference>
<sequence>MALKGRRFDTRESTIADSKKVLKNIPKYAFSKCFKSWEKRWKLSHEAGKDLSLAEVLERLQPCEAIYGEGKLQQMGLVDCINRELGGDMGNKMVQHMLRSLGNWGRTCLADSSC</sequence>
<gene>
    <name evidence="1" type="ORF">LAZ67_11003234</name>
</gene>
<evidence type="ECO:0000313" key="1">
    <source>
        <dbReference type="EMBL" id="UYV74364.1"/>
    </source>
</evidence>
<protein>
    <submittedName>
        <fullName evidence="1">Uncharacterized protein</fullName>
    </submittedName>
</protein>
<dbReference type="EMBL" id="CP092873">
    <property type="protein sequence ID" value="UYV74364.1"/>
    <property type="molecule type" value="Genomic_DNA"/>
</dbReference>
<keyword evidence="2" id="KW-1185">Reference proteome</keyword>
<name>A0ABY6L0G8_9ARAC</name>
<accession>A0ABY6L0G8</accession>